<dbReference type="Proteomes" id="UP000568158">
    <property type="component" value="Unassembled WGS sequence"/>
</dbReference>
<evidence type="ECO:0000313" key="3">
    <source>
        <dbReference type="Proteomes" id="UP000568158"/>
    </source>
</evidence>
<reference evidence="2 3" key="1">
    <citation type="journal article" date="2020" name="Appl. Microbiol. Biotechnol.">
        <title>Targeted gene deletion in Brettanomyces bruxellensis with an expression-free CRISPR-Cas9 system.</title>
        <authorList>
            <person name="Varela C."/>
            <person name="Bartel C."/>
            <person name="Onetto C."/>
            <person name="Borneman A."/>
        </authorList>
    </citation>
    <scope>NUCLEOTIDE SEQUENCE [LARGE SCALE GENOMIC DNA]</scope>
    <source>
        <strain evidence="2 3">AWRI1613</strain>
    </source>
</reference>
<keyword evidence="1" id="KW-1133">Transmembrane helix</keyword>
<organism evidence="2 3">
    <name type="scientific">Dekkera bruxellensis</name>
    <name type="common">Brettanomyces custersii</name>
    <dbReference type="NCBI Taxonomy" id="5007"/>
    <lineage>
        <taxon>Eukaryota</taxon>
        <taxon>Fungi</taxon>
        <taxon>Dikarya</taxon>
        <taxon>Ascomycota</taxon>
        <taxon>Saccharomycotina</taxon>
        <taxon>Pichiomycetes</taxon>
        <taxon>Pichiales</taxon>
        <taxon>Pichiaceae</taxon>
        <taxon>Brettanomyces</taxon>
    </lineage>
</organism>
<keyword evidence="1" id="KW-0472">Membrane</keyword>
<evidence type="ECO:0000256" key="1">
    <source>
        <dbReference type="SAM" id="Phobius"/>
    </source>
</evidence>
<gene>
    <name evidence="2" type="ORF">HII12_004591</name>
</gene>
<feature type="transmembrane region" description="Helical" evidence="1">
    <location>
        <begin position="127"/>
        <end position="150"/>
    </location>
</feature>
<keyword evidence="1" id="KW-0812">Transmembrane</keyword>
<sequence length="176" mass="20296">MKKKKQDEKIDNTNITEEESKQKFLAPYVKAPDYSEYNKCNLTNRPDCINLIKEVKKTKDLDSSGFMKWLLMRTVPINHAKILANADQIQQFTEKRQLARWIKEKYLGKDADSIFKQGASISAVTSFLYGMIFCVFLAALLLIVGISILIKLNVLNRQKIIYLYSLKDVLISILQN</sequence>
<protein>
    <submittedName>
        <fullName evidence="2">Uncharacterized protein</fullName>
    </submittedName>
</protein>
<dbReference type="AlphaFoldDB" id="A0A8H6B948"/>
<evidence type="ECO:0000313" key="2">
    <source>
        <dbReference type="EMBL" id="KAF6007430.1"/>
    </source>
</evidence>
<dbReference type="EMBL" id="JABCYN010000042">
    <property type="protein sequence ID" value="KAF6007430.1"/>
    <property type="molecule type" value="Genomic_DNA"/>
</dbReference>
<accession>A0A8H6B948</accession>
<name>A0A8H6B948_DEKBR</name>
<proteinExistence type="predicted"/>
<comment type="caution">
    <text evidence="2">The sequence shown here is derived from an EMBL/GenBank/DDBJ whole genome shotgun (WGS) entry which is preliminary data.</text>
</comment>